<keyword evidence="4" id="KW-1185">Reference proteome</keyword>
<accession>D7MAD7</accession>
<proteinExistence type="predicted"/>
<dbReference type="Gramene" id="scaffold_702959.1">
    <property type="protein sequence ID" value="scaffold_702959.1"/>
    <property type="gene ID" value="scaffold_702959.1"/>
</dbReference>
<reference evidence="4" key="1">
    <citation type="journal article" date="2011" name="Nat. Genet.">
        <title>The Arabidopsis lyrata genome sequence and the basis of rapid genome size change.</title>
        <authorList>
            <person name="Hu T.T."/>
            <person name="Pattyn P."/>
            <person name="Bakker E.G."/>
            <person name="Cao J."/>
            <person name="Cheng J.-F."/>
            <person name="Clark R.M."/>
            <person name="Fahlgren N."/>
            <person name="Fawcett J.A."/>
            <person name="Grimwood J."/>
            <person name="Gundlach H."/>
            <person name="Haberer G."/>
            <person name="Hollister J.D."/>
            <person name="Ossowski S."/>
            <person name="Ottilar R.P."/>
            <person name="Salamov A.A."/>
            <person name="Schneeberger K."/>
            <person name="Spannagl M."/>
            <person name="Wang X."/>
            <person name="Yang L."/>
            <person name="Nasrallah M.E."/>
            <person name="Bergelson J."/>
            <person name="Carrington J.C."/>
            <person name="Gaut B.S."/>
            <person name="Schmutz J."/>
            <person name="Mayer K.F.X."/>
            <person name="Van de Peer Y."/>
            <person name="Grigoriev I.V."/>
            <person name="Nordborg M."/>
            <person name="Weigel D."/>
            <person name="Guo Y.-L."/>
        </authorList>
    </citation>
    <scope>NUCLEOTIDE SEQUENCE [LARGE SCALE GENOMIC DNA]</scope>
    <source>
        <strain evidence="4">cv. MN47</strain>
    </source>
</reference>
<dbReference type="GO" id="GO:0006952">
    <property type="term" value="P:defense response"/>
    <property type="evidence" value="ECO:0007669"/>
    <property type="project" value="InterPro"/>
</dbReference>
<dbReference type="EMBL" id="GL348719">
    <property type="protein sequence ID" value="EFH44448.1"/>
    <property type="molecule type" value="Genomic_DNA"/>
</dbReference>
<evidence type="ECO:0000313" key="3">
    <source>
        <dbReference type="EMBL" id="EFH44448.1"/>
    </source>
</evidence>
<dbReference type="InterPro" id="IPR000008">
    <property type="entry name" value="C2_dom"/>
</dbReference>
<dbReference type="Pfam" id="PF00168">
    <property type="entry name" value="C2"/>
    <property type="match status" value="2"/>
</dbReference>
<dbReference type="Gene3D" id="2.60.40.150">
    <property type="entry name" value="C2 domain"/>
    <property type="match status" value="2"/>
</dbReference>
<feature type="compositionally biased region" description="Polar residues" evidence="1">
    <location>
        <begin position="451"/>
        <end position="464"/>
    </location>
</feature>
<organism evidence="4">
    <name type="scientific">Arabidopsis lyrata subsp. lyrata</name>
    <name type="common">Lyre-leaved rock-cress</name>
    <dbReference type="NCBI Taxonomy" id="81972"/>
    <lineage>
        <taxon>Eukaryota</taxon>
        <taxon>Viridiplantae</taxon>
        <taxon>Streptophyta</taxon>
        <taxon>Embryophyta</taxon>
        <taxon>Tracheophyta</taxon>
        <taxon>Spermatophyta</taxon>
        <taxon>Magnoliopsida</taxon>
        <taxon>eudicotyledons</taxon>
        <taxon>Gunneridae</taxon>
        <taxon>Pentapetalae</taxon>
        <taxon>rosids</taxon>
        <taxon>malvids</taxon>
        <taxon>Brassicales</taxon>
        <taxon>Brassicaceae</taxon>
        <taxon>Camelineae</taxon>
        <taxon>Arabidopsis</taxon>
    </lineage>
</organism>
<dbReference type="AlphaFoldDB" id="D7MAD7"/>
<sequence length="488" mass="53552">MSPPREKNSTLELKIISANDVGHINVVDKTEIYAVVSNTGDNIQKRQGAKTPIDFYGGSNPTWNHTIKFSIKEEAALLTLKVKLFSYWLDGEDDLYLGEVNVSVQELLASNPLLPITNGSDSKLELVTYPVKIMERTNGMLSFSYRLKTAVPVDDMYPTAPDSSLSYGQPLYPNPASSGQPVLHSPQIQTTMTKLTLVLMIKSAKDINKVNMIGNEMSVYASVMIGGTLSATFSDKTKTPIAYCAYRNPRWDHLVTFSLDEKLVRQGLLTLIVRLFGVRTFLEDKDIGEVKVPIQELFESNPPSLNSTTGGGDDDNSMSLVTRGVSVPGSYREKGTLSFTYRFLAEQVPQPFIRSPIHGTSGYAIVQPGANAGPSNGQLPIYMQQQNHQSHGYKNYTPPQLKLQSQKSQSQLQPLQQPLMHTQSQSQSHESQQYQQYSPPAPQQLPPTQSESHTQSSRPTMKSQEGSIAALGLGAAIMGRVIGGALNG</sequence>
<dbReference type="InterPro" id="IPR035892">
    <property type="entry name" value="C2_domain_sf"/>
</dbReference>
<protein>
    <recommendedName>
        <fullName evidence="2">C2 domain-containing protein</fullName>
    </recommendedName>
</protein>
<evidence type="ECO:0000313" key="4">
    <source>
        <dbReference type="Proteomes" id="UP000008694"/>
    </source>
</evidence>
<gene>
    <name evidence="3" type="ORF">ARALYDRAFT_915217</name>
</gene>
<dbReference type="PROSITE" id="PS50004">
    <property type="entry name" value="C2"/>
    <property type="match status" value="2"/>
</dbReference>
<feature type="compositionally biased region" description="Low complexity" evidence="1">
    <location>
        <begin position="398"/>
        <end position="438"/>
    </location>
</feature>
<dbReference type="SMART" id="SM00239">
    <property type="entry name" value="C2"/>
    <property type="match status" value="2"/>
</dbReference>
<feature type="domain" description="C2" evidence="2">
    <location>
        <begin position="177"/>
        <end position="307"/>
    </location>
</feature>
<dbReference type="HOGENOM" id="CLU_611610_0_0_1"/>
<evidence type="ECO:0000259" key="2">
    <source>
        <dbReference type="PROSITE" id="PS50004"/>
    </source>
</evidence>
<evidence type="ECO:0000256" key="1">
    <source>
        <dbReference type="SAM" id="MobiDB-lite"/>
    </source>
</evidence>
<dbReference type="CDD" id="cd04051">
    <property type="entry name" value="C2_SRC2_like"/>
    <property type="match status" value="2"/>
</dbReference>
<dbReference type="InterPro" id="IPR044750">
    <property type="entry name" value="C2_SRC2/BAP"/>
</dbReference>
<dbReference type="Proteomes" id="UP000008694">
    <property type="component" value="Unassembled WGS sequence"/>
</dbReference>
<dbReference type="PANTHER" id="PTHR32246">
    <property type="entry name" value="INGRESSION PROTEIN FIC1"/>
    <property type="match status" value="1"/>
</dbReference>
<feature type="region of interest" description="Disordered" evidence="1">
    <location>
        <begin position="387"/>
        <end position="464"/>
    </location>
</feature>
<dbReference type="PANTHER" id="PTHR32246:SF137">
    <property type="entry name" value="CALCIUM-DEPENDENT LIPID-BINDING (CALB DOMAIN) FAMILY PROTEIN"/>
    <property type="match status" value="1"/>
</dbReference>
<feature type="domain" description="C2" evidence="2">
    <location>
        <begin position="1"/>
        <end position="118"/>
    </location>
</feature>
<name>D7MAD7_ARALL</name>
<dbReference type="SUPFAM" id="SSF49562">
    <property type="entry name" value="C2 domain (Calcium/lipid-binding domain, CaLB)"/>
    <property type="match status" value="2"/>
</dbReference>